<evidence type="ECO:0000256" key="5">
    <source>
        <dbReference type="ARBA" id="ARBA00023175"/>
    </source>
</evidence>
<dbReference type="InterPro" id="IPR019821">
    <property type="entry name" value="Kinesin_motor_CS"/>
</dbReference>
<dbReference type="PANTHER" id="PTHR47968:SF13">
    <property type="entry name" value="KINESIN-LIKE PROTEIN KIF19 ISOFORM X1"/>
    <property type="match status" value="1"/>
</dbReference>
<dbReference type="Proteomes" id="UP001296104">
    <property type="component" value="Unassembled WGS sequence"/>
</dbReference>
<evidence type="ECO:0000256" key="1">
    <source>
        <dbReference type="ARBA" id="ARBA00022701"/>
    </source>
</evidence>
<keyword evidence="1" id="KW-0493">Microtubule</keyword>
<feature type="binding site" evidence="6">
    <location>
        <begin position="140"/>
        <end position="147"/>
    </location>
    <ligand>
        <name>ATP</name>
        <dbReference type="ChEBI" id="CHEBI:30616"/>
    </ligand>
</feature>
<dbReference type="GO" id="GO:0005524">
    <property type="term" value="F:ATP binding"/>
    <property type="evidence" value="ECO:0007669"/>
    <property type="project" value="UniProtKB-UniRule"/>
</dbReference>
<dbReference type="InterPro" id="IPR001752">
    <property type="entry name" value="Kinesin_motor_dom"/>
</dbReference>
<dbReference type="GO" id="GO:0007018">
    <property type="term" value="P:microtubule-based movement"/>
    <property type="evidence" value="ECO:0007669"/>
    <property type="project" value="InterPro"/>
</dbReference>
<keyword evidence="10" id="KW-1185">Reference proteome</keyword>
<dbReference type="SMART" id="SM00129">
    <property type="entry name" value="KISc"/>
    <property type="match status" value="1"/>
</dbReference>
<feature type="region of interest" description="Disordered" evidence="7">
    <location>
        <begin position="799"/>
        <end position="1071"/>
    </location>
</feature>
<dbReference type="PROSITE" id="PS50067">
    <property type="entry name" value="KINESIN_MOTOR_2"/>
    <property type="match status" value="1"/>
</dbReference>
<evidence type="ECO:0000256" key="4">
    <source>
        <dbReference type="ARBA" id="ARBA00023054"/>
    </source>
</evidence>
<organism evidence="9 10">
    <name type="scientific">Lecanosticta acicola</name>
    <dbReference type="NCBI Taxonomy" id="111012"/>
    <lineage>
        <taxon>Eukaryota</taxon>
        <taxon>Fungi</taxon>
        <taxon>Dikarya</taxon>
        <taxon>Ascomycota</taxon>
        <taxon>Pezizomycotina</taxon>
        <taxon>Dothideomycetes</taxon>
        <taxon>Dothideomycetidae</taxon>
        <taxon>Mycosphaerellales</taxon>
        <taxon>Mycosphaerellaceae</taxon>
        <taxon>Lecanosticta</taxon>
    </lineage>
</organism>
<comment type="caution">
    <text evidence="9">The sequence shown here is derived from an EMBL/GenBank/DDBJ whole genome shotgun (WGS) entry which is preliminary data.</text>
</comment>
<proteinExistence type="inferred from homology"/>
<dbReference type="PANTHER" id="PTHR47968">
    <property type="entry name" value="CENTROMERE PROTEIN E"/>
    <property type="match status" value="1"/>
</dbReference>
<dbReference type="InterPro" id="IPR027640">
    <property type="entry name" value="Kinesin-like_fam"/>
</dbReference>
<gene>
    <name evidence="9" type="ORF">LECACI_7A006435</name>
</gene>
<dbReference type="GO" id="GO:0005874">
    <property type="term" value="C:microtubule"/>
    <property type="evidence" value="ECO:0007669"/>
    <property type="project" value="UniProtKB-KW"/>
</dbReference>
<feature type="compositionally biased region" description="Polar residues" evidence="7">
    <location>
        <begin position="807"/>
        <end position="834"/>
    </location>
</feature>
<evidence type="ECO:0000256" key="2">
    <source>
        <dbReference type="ARBA" id="ARBA00022741"/>
    </source>
</evidence>
<name>A0AAI8Z2K3_9PEZI</name>
<evidence type="ECO:0000256" key="6">
    <source>
        <dbReference type="PROSITE-ProRule" id="PRU00283"/>
    </source>
</evidence>
<feature type="compositionally biased region" description="Basic residues" evidence="7">
    <location>
        <begin position="763"/>
        <end position="774"/>
    </location>
</feature>
<dbReference type="Pfam" id="PF00225">
    <property type="entry name" value="Kinesin"/>
    <property type="match status" value="1"/>
</dbReference>
<protein>
    <submittedName>
        <fullName evidence="9">Kinesin 6</fullName>
    </submittedName>
</protein>
<dbReference type="PRINTS" id="PR00380">
    <property type="entry name" value="KINESINHEAVY"/>
</dbReference>
<evidence type="ECO:0000256" key="3">
    <source>
        <dbReference type="ARBA" id="ARBA00022840"/>
    </source>
</evidence>
<dbReference type="FunFam" id="3.40.850.10:FF:000053">
    <property type="entry name" value="Kinesin family"/>
    <property type="match status" value="1"/>
</dbReference>
<dbReference type="EMBL" id="CAVMBE010000046">
    <property type="protein sequence ID" value="CAK4031277.1"/>
    <property type="molecule type" value="Genomic_DNA"/>
</dbReference>
<feature type="compositionally biased region" description="Low complexity" evidence="7">
    <location>
        <begin position="976"/>
        <end position="994"/>
    </location>
</feature>
<dbReference type="GO" id="GO:0008017">
    <property type="term" value="F:microtubule binding"/>
    <property type="evidence" value="ECO:0007669"/>
    <property type="project" value="InterPro"/>
</dbReference>
<dbReference type="InterPro" id="IPR036961">
    <property type="entry name" value="Kinesin_motor_dom_sf"/>
</dbReference>
<feature type="region of interest" description="Disordered" evidence="7">
    <location>
        <begin position="669"/>
        <end position="786"/>
    </location>
</feature>
<dbReference type="InterPro" id="IPR027417">
    <property type="entry name" value="P-loop_NTPase"/>
</dbReference>
<evidence type="ECO:0000313" key="9">
    <source>
        <dbReference type="EMBL" id="CAK4031277.1"/>
    </source>
</evidence>
<evidence type="ECO:0000256" key="7">
    <source>
        <dbReference type="SAM" id="MobiDB-lite"/>
    </source>
</evidence>
<evidence type="ECO:0000313" key="10">
    <source>
        <dbReference type="Proteomes" id="UP001296104"/>
    </source>
</evidence>
<feature type="compositionally biased region" description="Low complexity" evidence="7">
    <location>
        <begin position="847"/>
        <end position="856"/>
    </location>
</feature>
<dbReference type="AlphaFoldDB" id="A0AAI8Z2K3"/>
<keyword evidence="4" id="KW-0175">Coiled coil</keyword>
<sequence>MAATAGARTDGASSIQVAVRLRPFTVQEAAQLQKSDDGPLFLGDGSLAAAPKTRLGQKGIRSVVKVLDEKTLIFDPPDDNAVHRFGTKYLPSGKKTKDQTYGFDKVFDENATQVDVYEATTKNLLDSVMDGYNATVFAYGATGCGKTHTITGTSASPGIIFMTMQELFEKVDEVNEAKESEITLSYLEIYNETIRDLLNPDASGKQSLMLREDNQQAVSVADLTSHRPQNVQEVMDMVIRGNAARTQSPTEANATSSRSHAVLQVNVSLKDRDASVHEPVTFATLSIIDLAGSERASATKNRGARLQEGANINKSLLALGSCINALCDQRGKTTHVPYRNSKLTRLLKFSLGGNCRTVMIVCISPSSVHYDETQNTLRYANRAKNIQTKSVRNIFNVDRHVKDYVKKIEEQRQTIDRLNAAQKNHDEIALAKVLKLEGKKYELFKACLQRIRLAYAHSSQERGERITIAVRLSMISNRISIINAWIGNFDDCCANREDEEPPASLLAFRKTATGILIELEASRQHQHQQEQKNNWTRAIETALAEGRRQLQSLKSSSPDIAISEDDAVDSVEALALHMEVDKLKMQAELDMNHAIMKQLRGSEAGLMHILQSSQFEAIAIMNQMLHMSEEDAVKTARSMLGKVFNASIESLGQVIKPDGGLQIVEAVPPSRAGTPKKKKLMLKEPTPIKDKIRLSMALEGRASPNATSSPKRGMKDLPRSVAADMHPPTPRSGPSPARGHLASPKRRVKVGGLGRKAFTGSTPKKRSPTKKQRSVRWPDQDDADGSLVEYSATPKAYYSGGSPFKPTHSQSDTNEAANASQPAFTLTSDPNTLQAEIPSSPLPAPPVASSEASKAPGTGRFATGFLSKKGSSDNSSPTLMPPPPFLSLASLSSDDESSPLRAIAGNGLARAKSKRKDSPMDSRTNSDLSASSCSESDKKEIGAVVRQRKRTSIGTNTAARVRSRESIQHAHRRRSPAASSPPSDTSFSGSSSRRFPGHREDVRHSILSPNFAPITKRGPALTHRRSMVEMNGTPRTDAYKAPVRPGGRVSSVVPGSFARPGSSAGTKGPWR</sequence>
<keyword evidence="3 6" id="KW-0067">ATP-binding</keyword>
<comment type="similarity">
    <text evidence="6">Belongs to the TRAFAC class myosin-kinesin ATPase superfamily. Kinesin family.</text>
</comment>
<feature type="domain" description="Kinesin motor" evidence="8">
    <location>
        <begin position="14"/>
        <end position="386"/>
    </location>
</feature>
<reference evidence="9" key="1">
    <citation type="submission" date="2023-11" db="EMBL/GenBank/DDBJ databases">
        <authorList>
            <person name="Alioto T."/>
            <person name="Alioto T."/>
            <person name="Gomez Garrido J."/>
        </authorList>
    </citation>
    <scope>NUCLEOTIDE SEQUENCE</scope>
</reference>
<keyword evidence="5 6" id="KW-0505">Motor protein</keyword>
<keyword evidence="2 6" id="KW-0547">Nucleotide-binding</keyword>
<accession>A0AAI8Z2K3</accession>
<dbReference type="SUPFAM" id="SSF52540">
    <property type="entry name" value="P-loop containing nucleoside triphosphate hydrolases"/>
    <property type="match status" value="1"/>
</dbReference>
<dbReference type="PROSITE" id="PS00411">
    <property type="entry name" value="KINESIN_MOTOR_1"/>
    <property type="match status" value="1"/>
</dbReference>
<dbReference type="Gene3D" id="3.40.850.10">
    <property type="entry name" value="Kinesin motor domain"/>
    <property type="match status" value="1"/>
</dbReference>
<dbReference type="CDD" id="cd01370">
    <property type="entry name" value="KISc_KIP3_like"/>
    <property type="match status" value="1"/>
</dbReference>
<evidence type="ECO:0000259" key="8">
    <source>
        <dbReference type="PROSITE" id="PS50067"/>
    </source>
</evidence>
<dbReference type="GO" id="GO:0003777">
    <property type="term" value="F:microtubule motor activity"/>
    <property type="evidence" value="ECO:0007669"/>
    <property type="project" value="InterPro"/>
</dbReference>